<dbReference type="InterPro" id="IPR049551">
    <property type="entry name" value="PKS_DH_C"/>
</dbReference>
<dbReference type="Pfam" id="PF00326">
    <property type="entry name" value="Peptidase_S9"/>
    <property type="match status" value="1"/>
</dbReference>
<feature type="region of interest" description="C-terminal hotdog fold" evidence="7">
    <location>
        <begin position="1485"/>
        <end position="1636"/>
    </location>
</feature>
<dbReference type="InterPro" id="IPR001375">
    <property type="entry name" value="Peptidase_S9_cat"/>
</dbReference>
<dbReference type="GO" id="GO:0006508">
    <property type="term" value="P:proteolysis"/>
    <property type="evidence" value="ECO:0007669"/>
    <property type="project" value="InterPro"/>
</dbReference>
<keyword evidence="6" id="KW-0511">Multifunctional enzyme</keyword>
<dbReference type="Gene3D" id="3.40.366.10">
    <property type="entry name" value="Malonyl-Coenzyme A Acyl Carrier Protein, domain 2"/>
    <property type="match status" value="2"/>
</dbReference>
<dbReference type="InterPro" id="IPR016039">
    <property type="entry name" value="Thiolase-like"/>
</dbReference>
<dbReference type="InterPro" id="IPR016036">
    <property type="entry name" value="Malonyl_transacylase_ACP-bd"/>
</dbReference>
<feature type="active site" description="Proton acceptor; for dehydratase activity" evidence="7">
    <location>
        <position position="1367"/>
    </location>
</feature>
<dbReference type="PROSITE" id="PS50075">
    <property type="entry name" value="CARRIER"/>
    <property type="match status" value="1"/>
</dbReference>
<accession>A0A4Z0Z2I5</accession>
<dbReference type="CDD" id="cd00833">
    <property type="entry name" value="PKS"/>
    <property type="match status" value="1"/>
</dbReference>
<dbReference type="Pfam" id="PF00698">
    <property type="entry name" value="Acyl_transf_1"/>
    <property type="match status" value="1"/>
</dbReference>
<dbReference type="SMART" id="SM00823">
    <property type="entry name" value="PKS_PP"/>
    <property type="match status" value="1"/>
</dbReference>
<dbReference type="InterPro" id="IPR016035">
    <property type="entry name" value="Acyl_Trfase/lysoPLipase"/>
</dbReference>
<dbReference type="InterPro" id="IPR001227">
    <property type="entry name" value="Ac_transferase_dom_sf"/>
</dbReference>
<dbReference type="InterPro" id="IPR032088">
    <property type="entry name" value="SAT"/>
</dbReference>
<dbReference type="Pfam" id="PF16073">
    <property type="entry name" value="SAT"/>
    <property type="match status" value="1"/>
</dbReference>
<dbReference type="SMART" id="SM00827">
    <property type="entry name" value="PKS_AT"/>
    <property type="match status" value="1"/>
</dbReference>
<dbReference type="GO" id="GO:0044550">
    <property type="term" value="P:secondary metabolite biosynthetic process"/>
    <property type="evidence" value="ECO:0007669"/>
    <property type="project" value="TreeGrafter"/>
</dbReference>
<dbReference type="Gene3D" id="3.10.129.110">
    <property type="entry name" value="Polyketide synthase dehydratase"/>
    <property type="match status" value="1"/>
</dbReference>
<dbReference type="SUPFAM" id="SSF52151">
    <property type="entry name" value="FabD/lysophospholipase-like"/>
    <property type="match status" value="1"/>
</dbReference>
<dbReference type="GO" id="GO:0032259">
    <property type="term" value="P:methylation"/>
    <property type="evidence" value="ECO:0007669"/>
    <property type="project" value="UniProtKB-KW"/>
</dbReference>
<dbReference type="InterPro" id="IPR050091">
    <property type="entry name" value="PKS_NRPS_Biosynth_Enz"/>
</dbReference>
<dbReference type="InterPro" id="IPR029058">
    <property type="entry name" value="AB_hydrolase_fold"/>
</dbReference>
<dbReference type="Pfam" id="PF20434">
    <property type="entry name" value="BD-FAE"/>
    <property type="match status" value="1"/>
</dbReference>
<dbReference type="EMBL" id="SKBN01000083">
    <property type="protein sequence ID" value="TGJ83816.1"/>
    <property type="molecule type" value="Genomic_DNA"/>
</dbReference>
<dbReference type="GO" id="GO:0008168">
    <property type="term" value="F:methyltransferase activity"/>
    <property type="evidence" value="ECO:0007669"/>
    <property type="project" value="UniProtKB-KW"/>
</dbReference>
<dbReference type="SUPFAM" id="SSF53474">
    <property type="entry name" value="alpha/beta-Hydrolases"/>
    <property type="match status" value="1"/>
</dbReference>
<evidence type="ECO:0000256" key="3">
    <source>
        <dbReference type="ARBA" id="ARBA00022553"/>
    </source>
</evidence>
<dbReference type="InterPro" id="IPR009081">
    <property type="entry name" value="PP-bd_ACP"/>
</dbReference>
<feature type="compositionally biased region" description="Low complexity" evidence="8">
    <location>
        <begin position="1797"/>
        <end position="1808"/>
    </location>
</feature>
<keyword evidence="3" id="KW-0597">Phosphoprotein</keyword>
<dbReference type="Pfam" id="PF14765">
    <property type="entry name" value="PS-DH"/>
    <property type="match status" value="1"/>
</dbReference>
<dbReference type="InterPro" id="IPR018201">
    <property type="entry name" value="Ketoacyl_synth_AS"/>
</dbReference>
<evidence type="ECO:0000256" key="7">
    <source>
        <dbReference type="PROSITE-ProRule" id="PRU01363"/>
    </source>
</evidence>
<dbReference type="SUPFAM" id="SSF53901">
    <property type="entry name" value="Thiolase-like"/>
    <property type="match status" value="1"/>
</dbReference>
<dbReference type="GO" id="GO:0004312">
    <property type="term" value="F:fatty acid synthase activity"/>
    <property type="evidence" value="ECO:0007669"/>
    <property type="project" value="TreeGrafter"/>
</dbReference>
<evidence type="ECO:0000256" key="1">
    <source>
        <dbReference type="ARBA" id="ARBA00005179"/>
    </source>
</evidence>
<keyword evidence="2" id="KW-0596">Phosphopantetheine</keyword>
<dbReference type="InterPro" id="IPR014043">
    <property type="entry name" value="Acyl_transferase_dom"/>
</dbReference>
<keyword evidence="4" id="KW-0489">Methyltransferase</keyword>
<dbReference type="InterPro" id="IPR014031">
    <property type="entry name" value="Ketoacyl_synth_C"/>
</dbReference>
<proteinExistence type="predicted"/>
<evidence type="ECO:0000313" key="12">
    <source>
        <dbReference type="EMBL" id="TGJ83816.1"/>
    </source>
</evidence>
<dbReference type="InterPro" id="IPR014030">
    <property type="entry name" value="Ketoacyl_synth_N"/>
</dbReference>
<dbReference type="PROSITE" id="PS00606">
    <property type="entry name" value="KS3_1"/>
    <property type="match status" value="1"/>
</dbReference>
<dbReference type="GO" id="GO:0006633">
    <property type="term" value="P:fatty acid biosynthetic process"/>
    <property type="evidence" value="ECO:0007669"/>
    <property type="project" value="InterPro"/>
</dbReference>
<dbReference type="SMART" id="SM00825">
    <property type="entry name" value="PKS_KS"/>
    <property type="match status" value="1"/>
</dbReference>
<organism evidence="12 13">
    <name type="scientific">Xylaria hypoxylon</name>
    <dbReference type="NCBI Taxonomy" id="37992"/>
    <lineage>
        <taxon>Eukaryota</taxon>
        <taxon>Fungi</taxon>
        <taxon>Dikarya</taxon>
        <taxon>Ascomycota</taxon>
        <taxon>Pezizomycotina</taxon>
        <taxon>Sordariomycetes</taxon>
        <taxon>Xylariomycetidae</taxon>
        <taxon>Xylariales</taxon>
        <taxon>Xylariaceae</taxon>
        <taxon>Xylaria</taxon>
    </lineage>
</organism>
<dbReference type="InterPro" id="IPR036736">
    <property type="entry name" value="ACP-like_sf"/>
</dbReference>
<comment type="pathway">
    <text evidence="1">Secondary metabolite biosynthesis.</text>
</comment>
<dbReference type="InterPro" id="IPR049900">
    <property type="entry name" value="PKS_mFAS_DH"/>
</dbReference>
<dbReference type="InterPro" id="IPR049492">
    <property type="entry name" value="BD-FAE-like_dom"/>
</dbReference>
<dbReference type="Gene3D" id="3.30.70.3290">
    <property type="match status" value="1"/>
</dbReference>
<dbReference type="GO" id="GO:0008236">
    <property type="term" value="F:serine-type peptidase activity"/>
    <property type="evidence" value="ECO:0007669"/>
    <property type="project" value="InterPro"/>
</dbReference>
<dbReference type="Pfam" id="PF00550">
    <property type="entry name" value="PP-binding"/>
    <property type="match status" value="1"/>
</dbReference>
<evidence type="ECO:0000313" key="13">
    <source>
        <dbReference type="Proteomes" id="UP000297716"/>
    </source>
</evidence>
<dbReference type="Pfam" id="PF00109">
    <property type="entry name" value="ketoacyl-synt"/>
    <property type="match status" value="1"/>
</dbReference>
<feature type="domain" description="Ketosynthase family 3 (KS3)" evidence="10">
    <location>
        <begin position="432"/>
        <end position="848"/>
    </location>
</feature>
<dbReference type="GO" id="GO:0004315">
    <property type="term" value="F:3-oxoacyl-[acyl-carrier-protein] synthase activity"/>
    <property type="evidence" value="ECO:0007669"/>
    <property type="project" value="InterPro"/>
</dbReference>
<keyword evidence="13" id="KW-1185">Reference proteome</keyword>
<feature type="domain" description="PKS/mFAS DH" evidence="11">
    <location>
        <begin position="1333"/>
        <end position="1636"/>
    </location>
</feature>
<protein>
    <submittedName>
        <fullName evidence="12">Uncharacterized protein</fullName>
    </submittedName>
</protein>
<dbReference type="SUPFAM" id="SSF47336">
    <property type="entry name" value="ACP-like"/>
    <property type="match status" value="1"/>
</dbReference>
<evidence type="ECO:0000259" key="10">
    <source>
        <dbReference type="PROSITE" id="PS52004"/>
    </source>
</evidence>
<evidence type="ECO:0000259" key="11">
    <source>
        <dbReference type="PROSITE" id="PS52019"/>
    </source>
</evidence>
<dbReference type="Proteomes" id="UP000297716">
    <property type="component" value="Unassembled WGS sequence"/>
</dbReference>
<sequence>MLLQAGVDFVDIIIPSQLLPQAADLFEKKMFVENINGSFQKEKGPGEAISILFGPQGAMTPEVMLDMRKAITNNAGLRFLSATLLELPALWLDIVHAYPELESVSAVKRLDEVSSFFQGGPAPEFSGASNNTALCPLTVACHIVEFDKLIHGQQNVLPTEPSQFTDVQGFCDGFLMATAISCATNEEQYRALAAKAVRIALLLGAVVDANTLRYDDDEEDSASTIAVRWKSDTHFQQLQEAMKLHPGTYMSCITSTRTATVTLPERSSASFTSTLSQLSIPSIPLTPRGRWHHADNLAPLRAIRSLCERDERFRLPNASSLHSPLLSNIDGKVITEGSLHDIALRSILTEQARWDLMFDTSLTSMRQQNLECRYVSVGEKVIVPRVSSITPSVNTTSSVGAPPRPDDDIKISQTAIPLPLYRSVDAGDSFPEDAVAVIGMACRYADADSVEELWRLIDAGQCVVRQWPEERFDPSELAREPRGPFWGAYLREPDVFDHRFFGISGREAKSMDPQQRISLQVAYEAMESSGYFGLAADDFDRDVGCYIGVANDDYDCNVASHPINAFSLTGTLRSFISGRISHFFGWSGPSITIDTACSASAVAIHTACKALQSNDCSVALAGGVCAMTSSRMTQNLIGAGFLSPTGKSKAFDVSADGYCRGEGAGLVVLRRLKDAVRHGNTILGVITGSAVNQGSNTSSIQVPDSISQFSLYQKVLSRSGTNPADVTYVEAHGTGTQVGDPVEFRSIRETFGGQHRRSDVFVGSVKDNIGHTEASSGAASLIKTLLMMQKRTIPKLANFSYLNPKIELLGKDRVIIPTHKTTWDAKKLIAMVNNYGAGGNNAAMMIQEAPPPAPAALLSAGHSRPSHYPIFISGKTPESVRSFCNRLGEFLSTSTAPPSLEDVSYNLAMRQNRGFENFISFTSASSQDLLTQLEQTASSDESRIRKSANPGIDRPSVVLCFGGQDGRTACISKQLFDNCLLLQQHLAACESVCTGELGLGSLFPTIFSSAPVEDIVTLHCTLFAVQYACAMSWLDCGLKVDRLIGHSFGQITAVCVAGSLSLSEAMRLVAERARLVEAHAQDGLMLVIEGDDVLDLLRRAEDQCPDFLADVACYNGPRSFVVAGDDASIQAVEKAAAASPDGFRVKRLENSHAYHSRLLDGVIPGLVQAARDVHFRPPSIPIEACANDDPWREISAEKIGQHTRNAVRFMDAVRRIESSIDNPIVWLEAGAGSPIIPMLKRAVRNKSDSQHTYLPTPLRNPDAQSILAKVTADLWASRVVVQFWPFHHQQRSCYHWVNLPPYQFTKTSHWLEYKPTTPIWKSSTSEEAAAISPPDMVRLLPDRSRAGKAVFAINPDHELYQLSTSGHEVVEQSLCPASLYIEFVLIASRHLSDAQTVLVPQIGNLTMSSPLVLHPVGHVFLELEDTSQKGSWNFTISSEAGDKSLITHGSGTVSVSTGIPPLISNLQTLKGLMLQRCKEIESSAESIGFKGPTVYQAMRRVVTYLDYFHGIQSYYTIGNEAVARIAMPPSRPSDMGTGFCDPVLVDSFTQAGGVLANCFCIDDDGEMWICNFIGHITFTREFVENGRTGQWTAYTKYEKPTLKTMQCDIFVFDEAGQLVLTIMSISFQKTSIKSLIRILGRLNSTKKSAAEPAAIPFTADDVTAARTAAYHNLHDNKTEARATIPQQREEDVEKVAQITTAAPHQQERSLDLARKMLSEVLEIPLDEVRPEGPLEDLGVDSLLATELFTEMSKRFNVTLSHSEFAGIANVRGLAEFIPSPSLPSSSLSDSAMLTPESSSRQSTSTSASIKAGPNPISQVETVTYCERDGTSLSADIYYPSGPRDPRQPLPIALMIHGGGHTMSSRVDIRNDQTQILLAAGFLPVSIDYRLCPEVTLTDGPMRDVCDAFCWARKTLPTLAISRRDVRPDGNRVIAVGWSSGAHLAMSLGWTTSAQGVGGVRPPDAVLAFYGPSDYEDPFWTQPNRPFDQKPIPPPGAGYHHLYDGLRDQPITGYSPAASSRIVCHMNWEGKTLPILINGLRRDVGPANEKRVSSPPSPSREQIRAISPLAHIRAGRYTVPTFLIHGTRDDHVPWQQSQRTHEALVAQGVPTGLVILEDALHLFDLYPGSKRNADSVRAVAQGYEFLSSHV</sequence>
<evidence type="ECO:0000256" key="6">
    <source>
        <dbReference type="ARBA" id="ARBA00023268"/>
    </source>
</evidence>
<comment type="caution">
    <text evidence="12">The sequence shown here is derived from an EMBL/GenBank/DDBJ whole genome shotgun (WGS) entry which is preliminary data.</text>
</comment>
<dbReference type="Gene3D" id="3.40.50.1820">
    <property type="entry name" value="alpha/beta hydrolase"/>
    <property type="match status" value="1"/>
</dbReference>
<feature type="region of interest" description="Disordered" evidence="8">
    <location>
        <begin position="1784"/>
        <end position="1813"/>
    </location>
</feature>
<dbReference type="PROSITE" id="PS52019">
    <property type="entry name" value="PKS_MFAS_DH"/>
    <property type="match status" value="1"/>
</dbReference>
<evidence type="ECO:0000256" key="4">
    <source>
        <dbReference type="ARBA" id="ARBA00022603"/>
    </source>
</evidence>
<dbReference type="PANTHER" id="PTHR43775:SF21">
    <property type="entry name" value="NON-REDUCING POLYKETIDE SYNTHASE AUSA-RELATED"/>
    <property type="match status" value="1"/>
</dbReference>
<keyword evidence="5" id="KW-0808">Transferase</keyword>
<dbReference type="Gene3D" id="1.10.1200.10">
    <property type="entry name" value="ACP-like"/>
    <property type="match status" value="1"/>
</dbReference>
<dbReference type="SUPFAM" id="SSF55048">
    <property type="entry name" value="Probable ACP-binding domain of malonyl-CoA ACP transacylase"/>
    <property type="match status" value="1"/>
</dbReference>
<feature type="region of interest" description="N-terminal hotdog fold" evidence="7">
    <location>
        <begin position="1333"/>
        <end position="1460"/>
    </location>
</feature>
<dbReference type="InterPro" id="IPR020841">
    <property type="entry name" value="PKS_Beta-ketoAc_synthase_dom"/>
</dbReference>
<dbReference type="InterPro" id="IPR020806">
    <property type="entry name" value="PKS_PP-bd"/>
</dbReference>
<reference evidence="12 13" key="1">
    <citation type="submission" date="2019-03" db="EMBL/GenBank/DDBJ databases">
        <title>Draft genome sequence of Xylaria hypoxylon DSM 108379, a ubiquitous saprotrophic-parasitic fungi on hardwood.</title>
        <authorList>
            <person name="Buettner E."/>
            <person name="Leonhardt S."/>
            <person name="Gebauer A.M."/>
            <person name="Liers C."/>
            <person name="Hofrichter M."/>
            <person name="Kellner H."/>
        </authorList>
    </citation>
    <scope>NUCLEOTIDE SEQUENCE [LARGE SCALE GENOMIC DNA]</scope>
    <source>
        <strain evidence="12 13">DSM 108379</strain>
    </source>
</reference>
<evidence type="ECO:0000256" key="8">
    <source>
        <dbReference type="SAM" id="MobiDB-lite"/>
    </source>
</evidence>
<feature type="domain" description="Carrier" evidence="9">
    <location>
        <begin position="1707"/>
        <end position="1781"/>
    </location>
</feature>
<dbReference type="OrthoDB" id="329835at2759"/>
<dbReference type="GO" id="GO:0031177">
    <property type="term" value="F:phosphopantetheine binding"/>
    <property type="evidence" value="ECO:0007669"/>
    <property type="project" value="InterPro"/>
</dbReference>
<evidence type="ECO:0000256" key="2">
    <source>
        <dbReference type="ARBA" id="ARBA00022450"/>
    </source>
</evidence>
<feature type="active site" description="Proton donor; for dehydratase activity" evidence="7">
    <location>
        <position position="1546"/>
    </location>
</feature>
<dbReference type="PROSITE" id="PS52004">
    <property type="entry name" value="KS3_2"/>
    <property type="match status" value="1"/>
</dbReference>
<dbReference type="InterPro" id="IPR042104">
    <property type="entry name" value="PKS_dehydratase_sf"/>
</dbReference>
<dbReference type="PANTHER" id="PTHR43775">
    <property type="entry name" value="FATTY ACID SYNTHASE"/>
    <property type="match status" value="1"/>
</dbReference>
<evidence type="ECO:0000259" key="9">
    <source>
        <dbReference type="PROSITE" id="PS50075"/>
    </source>
</evidence>
<gene>
    <name evidence="12" type="ORF">E0Z10_g4937</name>
</gene>
<dbReference type="Pfam" id="PF02801">
    <property type="entry name" value="Ketoacyl-synt_C"/>
    <property type="match status" value="1"/>
</dbReference>
<name>A0A4Z0Z2I5_9PEZI</name>
<dbReference type="Gene3D" id="3.40.47.10">
    <property type="match status" value="1"/>
</dbReference>
<dbReference type="STRING" id="37992.A0A4Z0Z2I5"/>
<evidence type="ECO:0000256" key="5">
    <source>
        <dbReference type="ARBA" id="ARBA00022679"/>
    </source>
</evidence>